<proteinExistence type="inferred from homology"/>
<dbReference type="GO" id="GO:0016491">
    <property type="term" value="F:oxidoreductase activity"/>
    <property type="evidence" value="ECO:0007669"/>
    <property type="project" value="UniProtKB-KW"/>
</dbReference>
<dbReference type="AlphaFoldDB" id="M3JXN1"/>
<dbReference type="GO" id="GO:0005739">
    <property type="term" value="C:mitochondrion"/>
    <property type="evidence" value="ECO:0007669"/>
    <property type="project" value="UniProtKB-SubCell"/>
</dbReference>
<accession>M3JXN1</accession>
<sequence length="221" mass="25664">MSLFRTLQNSPSTITIFHNSKLPLSNKLYDILETAYDTQSERPKYEFSLDLMKDKMPTYDQYQLIVSRYLKSTQAKDILHTKFPFLHDREVEFYNNKGNLVTVKGIDWNNKIFSEAEYQMIYDTFNKLQESKNQEKAAHLFEAPLVVDWDQELIAGDEYSGRTSSSKGSYPTMSENMKFKISRTNSWSIPKSSIPPSRSSTPSSASPRPRSRHYSCNHSRD</sequence>
<dbReference type="eggNOG" id="ENOG502SVID">
    <property type="taxonomic scope" value="Eukaryota"/>
</dbReference>
<dbReference type="Pfam" id="PF07955">
    <property type="entry name" value="DUF1687"/>
    <property type="match status" value="1"/>
</dbReference>
<protein>
    <submittedName>
        <fullName evidence="8">Putative mitochondrial protein</fullName>
    </submittedName>
</protein>
<dbReference type="PANTHER" id="PTHR28071">
    <property type="entry name" value="REDOX PROTEIN FMP46, MITOCHONDRIAL-RELATED"/>
    <property type="match status" value="1"/>
</dbReference>
<evidence type="ECO:0000256" key="6">
    <source>
        <dbReference type="ARBA" id="ARBA00023128"/>
    </source>
</evidence>
<keyword evidence="5" id="KW-0560">Oxidoreductase</keyword>
<evidence type="ECO:0000256" key="2">
    <source>
        <dbReference type="ARBA" id="ARBA00004173"/>
    </source>
</evidence>
<dbReference type="InterPro" id="IPR012882">
    <property type="entry name" value="Fmp46"/>
</dbReference>
<evidence type="ECO:0000256" key="3">
    <source>
        <dbReference type="ARBA" id="ARBA00009734"/>
    </source>
</evidence>
<comment type="caution">
    <text evidence="8">The sequence shown here is derived from an EMBL/GenBank/DDBJ whole genome shotgun (WGS) entry which is preliminary data.</text>
</comment>
<dbReference type="Gene3D" id="3.40.30.10">
    <property type="entry name" value="Glutaredoxin"/>
    <property type="match status" value="1"/>
</dbReference>
<keyword evidence="6" id="KW-0496">Mitochondrion</keyword>
<evidence type="ECO:0000313" key="8">
    <source>
        <dbReference type="EMBL" id="EMG47715.1"/>
    </source>
</evidence>
<comment type="function">
    <text evidence="1">Putative mitochondrial redox protein which could be involved in the reduction of small toxic molecules.</text>
</comment>
<dbReference type="SUPFAM" id="SSF52833">
    <property type="entry name" value="Thioredoxin-like"/>
    <property type="match status" value="1"/>
</dbReference>
<evidence type="ECO:0000313" key="9">
    <source>
        <dbReference type="Proteomes" id="UP000011777"/>
    </source>
</evidence>
<dbReference type="EMBL" id="AOGT01001423">
    <property type="protein sequence ID" value="EMG47715.1"/>
    <property type="molecule type" value="Genomic_DNA"/>
</dbReference>
<dbReference type="Proteomes" id="UP000011777">
    <property type="component" value="Unassembled WGS sequence"/>
</dbReference>
<comment type="similarity">
    <text evidence="3">Belongs to the FMP46 family.</text>
</comment>
<name>M3JXN1_CANMX</name>
<dbReference type="PANTHER" id="PTHR28071:SF1">
    <property type="entry name" value="REDOX PROTEIN FMP46, MITOCHONDRIAL-RELATED"/>
    <property type="match status" value="1"/>
</dbReference>
<reference evidence="8 9" key="1">
    <citation type="submission" date="2013-02" db="EMBL/GenBank/DDBJ databases">
        <title>Genome sequence of Candida maltosa Xu316, a potential industrial strain for xylitol and ethanol production.</title>
        <authorList>
            <person name="Yu J."/>
            <person name="Wang Q."/>
            <person name="Geng X."/>
            <person name="Bao W."/>
            <person name="He P."/>
            <person name="Cai J."/>
        </authorList>
    </citation>
    <scope>NUCLEOTIDE SEQUENCE [LARGE SCALE GENOMIC DNA]</scope>
    <source>
        <strain evidence="9">Xu316</strain>
    </source>
</reference>
<keyword evidence="9" id="KW-1185">Reference proteome</keyword>
<evidence type="ECO:0000256" key="5">
    <source>
        <dbReference type="ARBA" id="ARBA00023002"/>
    </source>
</evidence>
<feature type="compositionally biased region" description="Low complexity" evidence="7">
    <location>
        <begin position="186"/>
        <end position="208"/>
    </location>
</feature>
<evidence type="ECO:0000256" key="4">
    <source>
        <dbReference type="ARBA" id="ARBA00022946"/>
    </source>
</evidence>
<evidence type="ECO:0000256" key="7">
    <source>
        <dbReference type="SAM" id="MobiDB-lite"/>
    </source>
</evidence>
<feature type="region of interest" description="Disordered" evidence="7">
    <location>
        <begin position="184"/>
        <end position="221"/>
    </location>
</feature>
<keyword evidence="4" id="KW-0809">Transit peptide</keyword>
<evidence type="ECO:0000256" key="1">
    <source>
        <dbReference type="ARBA" id="ARBA00002963"/>
    </source>
</evidence>
<gene>
    <name evidence="8" type="ORF">G210_1864</name>
</gene>
<comment type="subcellular location">
    <subcellularLocation>
        <location evidence="2">Mitochondrion</location>
    </subcellularLocation>
</comment>
<dbReference type="OrthoDB" id="4044803at2759"/>
<dbReference type="HOGENOM" id="CLU_108996_0_0_1"/>
<dbReference type="InterPro" id="IPR036249">
    <property type="entry name" value="Thioredoxin-like_sf"/>
</dbReference>
<dbReference type="OMA" id="TITIFHN"/>
<organism evidence="8 9">
    <name type="scientific">Candida maltosa (strain Xu316)</name>
    <name type="common">Yeast</name>
    <dbReference type="NCBI Taxonomy" id="1245528"/>
    <lineage>
        <taxon>Eukaryota</taxon>
        <taxon>Fungi</taxon>
        <taxon>Dikarya</taxon>
        <taxon>Ascomycota</taxon>
        <taxon>Saccharomycotina</taxon>
        <taxon>Pichiomycetes</taxon>
        <taxon>Debaryomycetaceae</taxon>
        <taxon>Candida/Lodderomyces clade</taxon>
        <taxon>Candida</taxon>
    </lineage>
</organism>